<evidence type="ECO:0008006" key="3">
    <source>
        <dbReference type="Google" id="ProtNLM"/>
    </source>
</evidence>
<dbReference type="Proteomes" id="UP000735302">
    <property type="component" value="Unassembled WGS sequence"/>
</dbReference>
<organism evidence="1 2">
    <name type="scientific">Plakobranchus ocellatus</name>
    <dbReference type="NCBI Taxonomy" id="259542"/>
    <lineage>
        <taxon>Eukaryota</taxon>
        <taxon>Metazoa</taxon>
        <taxon>Spiralia</taxon>
        <taxon>Lophotrochozoa</taxon>
        <taxon>Mollusca</taxon>
        <taxon>Gastropoda</taxon>
        <taxon>Heterobranchia</taxon>
        <taxon>Euthyneura</taxon>
        <taxon>Panpulmonata</taxon>
        <taxon>Sacoglossa</taxon>
        <taxon>Placobranchoidea</taxon>
        <taxon>Plakobranchidae</taxon>
        <taxon>Plakobranchus</taxon>
    </lineage>
</organism>
<name>A0AAV4B4U3_9GAST</name>
<sequence>MLTDKNIDMKARVGVVRACVWSVLLCSSRYWTIYMEKEGAKGSGGVVFQRNSEDVKDGEDVQVLVLRGASLERSLIETMRQRQLQFLGHVCRQGALGRLAITGGIGGKHSGGIEGITFVESRGQWAKVATAAL</sequence>
<protein>
    <recommendedName>
        <fullName evidence="3">PDZ domain-containing protein</fullName>
    </recommendedName>
</protein>
<dbReference type="AlphaFoldDB" id="A0AAV4B4U3"/>
<keyword evidence="2" id="KW-1185">Reference proteome</keyword>
<reference evidence="1 2" key="1">
    <citation type="journal article" date="2021" name="Elife">
        <title>Chloroplast acquisition without the gene transfer in kleptoplastic sea slugs, Plakobranchus ocellatus.</title>
        <authorList>
            <person name="Maeda T."/>
            <person name="Takahashi S."/>
            <person name="Yoshida T."/>
            <person name="Shimamura S."/>
            <person name="Takaki Y."/>
            <person name="Nagai Y."/>
            <person name="Toyoda A."/>
            <person name="Suzuki Y."/>
            <person name="Arimoto A."/>
            <person name="Ishii H."/>
            <person name="Satoh N."/>
            <person name="Nishiyama T."/>
            <person name="Hasebe M."/>
            <person name="Maruyama T."/>
            <person name="Minagawa J."/>
            <person name="Obokata J."/>
            <person name="Shigenobu S."/>
        </authorList>
    </citation>
    <scope>NUCLEOTIDE SEQUENCE [LARGE SCALE GENOMIC DNA]</scope>
</reference>
<dbReference type="EMBL" id="BLXT01004603">
    <property type="protein sequence ID" value="GFO15109.1"/>
    <property type="molecule type" value="Genomic_DNA"/>
</dbReference>
<accession>A0AAV4B4U3</accession>
<proteinExistence type="predicted"/>
<comment type="caution">
    <text evidence="1">The sequence shown here is derived from an EMBL/GenBank/DDBJ whole genome shotgun (WGS) entry which is preliminary data.</text>
</comment>
<gene>
    <name evidence="1" type="ORF">PoB_004161400</name>
</gene>
<evidence type="ECO:0000313" key="1">
    <source>
        <dbReference type="EMBL" id="GFO15109.1"/>
    </source>
</evidence>
<evidence type="ECO:0000313" key="2">
    <source>
        <dbReference type="Proteomes" id="UP000735302"/>
    </source>
</evidence>